<keyword evidence="1" id="KW-1133">Transmembrane helix</keyword>
<feature type="transmembrane region" description="Helical" evidence="1">
    <location>
        <begin position="101"/>
        <end position="124"/>
    </location>
</feature>
<proteinExistence type="predicted"/>
<evidence type="ECO:0000313" key="3">
    <source>
        <dbReference type="Proteomes" id="UP001592581"/>
    </source>
</evidence>
<gene>
    <name evidence="2" type="ORF">ABUW04_27100</name>
</gene>
<dbReference type="Pfam" id="PF19656">
    <property type="entry name" value="DUF6159"/>
    <property type="match status" value="1"/>
</dbReference>
<keyword evidence="1" id="KW-0812">Transmembrane</keyword>
<accession>A0ABV6XUJ0</accession>
<feature type="transmembrane region" description="Helical" evidence="1">
    <location>
        <begin position="145"/>
        <end position="173"/>
    </location>
</feature>
<keyword evidence="1" id="KW-0472">Membrane</keyword>
<protein>
    <submittedName>
        <fullName evidence="2">DUF6159 family protein</fullName>
    </submittedName>
</protein>
<dbReference type="RefSeq" id="WP_380566908.1">
    <property type="nucleotide sequence ID" value="NZ_JBEUKS010000010.1"/>
</dbReference>
<dbReference type="Proteomes" id="UP001592581">
    <property type="component" value="Unassembled WGS sequence"/>
</dbReference>
<sequence>MALVAWVLPLRSVWERARHDQAPTAGQYAMLLLVVVLASCVSTYFSAALLHSVHALLSGERPAVRASLGAVLRLLPTLVGWSLLGSSLGLLLRILESTAGLSWIFEMAGLSWTLLTFFVLPVIVVERSGLLTSLRRSLALGRRELGSWISGGIRLFITTLLVLAAGVVVMIYAVESDSVAVMLASAGAVLLLWLLTGIVVSAATGIYRMALYHRAVRAGRAG</sequence>
<dbReference type="InterPro" id="IPR046157">
    <property type="entry name" value="DUF6159"/>
</dbReference>
<comment type="caution">
    <text evidence="2">The sequence shown here is derived from an EMBL/GenBank/DDBJ whole genome shotgun (WGS) entry which is preliminary data.</text>
</comment>
<evidence type="ECO:0000256" key="1">
    <source>
        <dbReference type="SAM" id="Phobius"/>
    </source>
</evidence>
<keyword evidence="3" id="KW-1185">Reference proteome</keyword>
<name>A0ABV6XUJ0_9ACTN</name>
<organism evidence="2 3">
    <name type="scientific">Streptacidiphilus jeojiensis</name>
    <dbReference type="NCBI Taxonomy" id="3229225"/>
    <lineage>
        <taxon>Bacteria</taxon>
        <taxon>Bacillati</taxon>
        <taxon>Actinomycetota</taxon>
        <taxon>Actinomycetes</taxon>
        <taxon>Kitasatosporales</taxon>
        <taxon>Streptomycetaceae</taxon>
        <taxon>Streptacidiphilus</taxon>
    </lineage>
</organism>
<evidence type="ECO:0000313" key="2">
    <source>
        <dbReference type="EMBL" id="MFC1441927.1"/>
    </source>
</evidence>
<feature type="transmembrane region" description="Helical" evidence="1">
    <location>
        <begin position="179"/>
        <end position="207"/>
    </location>
</feature>
<dbReference type="EMBL" id="JBEUKS010000010">
    <property type="protein sequence ID" value="MFC1441927.1"/>
    <property type="molecule type" value="Genomic_DNA"/>
</dbReference>
<feature type="transmembrane region" description="Helical" evidence="1">
    <location>
        <begin position="28"/>
        <end position="50"/>
    </location>
</feature>
<feature type="transmembrane region" description="Helical" evidence="1">
    <location>
        <begin position="71"/>
        <end position="95"/>
    </location>
</feature>
<reference evidence="2 3" key="1">
    <citation type="submission" date="2024-06" db="EMBL/GenBank/DDBJ databases">
        <authorList>
            <person name="Lee S.D."/>
        </authorList>
    </citation>
    <scope>NUCLEOTIDE SEQUENCE [LARGE SCALE GENOMIC DNA]</scope>
    <source>
        <strain evidence="2 3">N1-10</strain>
    </source>
</reference>